<feature type="chain" id="PRO_5001995285" evidence="1">
    <location>
        <begin position="23"/>
        <end position="151"/>
    </location>
</feature>
<dbReference type="AlphaFoldDB" id="A0A0A2V6C5"/>
<evidence type="ECO:0000313" key="2">
    <source>
        <dbReference type="EMBL" id="KGQ01635.1"/>
    </source>
</evidence>
<proteinExistence type="predicted"/>
<keyword evidence="1" id="KW-0732">Signal</keyword>
<name>A0A0A2V6C5_PARBA</name>
<keyword evidence="3" id="KW-1185">Reference proteome</keyword>
<evidence type="ECO:0000256" key="1">
    <source>
        <dbReference type="SAM" id="SignalP"/>
    </source>
</evidence>
<dbReference type="GeneID" id="26970553"/>
<dbReference type="HOGENOM" id="CLU_1732040_0_0_1"/>
<dbReference type="KEGG" id="pbl:PAAG_11618"/>
<dbReference type="Proteomes" id="UP000002059">
    <property type="component" value="Partially assembled WGS sequence"/>
</dbReference>
<accession>A0A0A2V6C5</accession>
<reference evidence="2 3" key="1">
    <citation type="journal article" date="2011" name="PLoS Genet.">
        <title>Comparative genomic analysis of human fungal pathogens causing paracoccidioidomycosis.</title>
        <authorList>
            <person name="Desjardins C.A."/>
            <person name="Champion M.D."/>
            <person name="Holder J.W."/>
            <person name="Muszewska A."/>
            <person name="Goldberg J."/>
            <person name="Bailao A.M."/>
            <person name="Brigido M.M."/>
            <person name="Ferreira M.E."/>
            <person name="Garcia A.M."/>
            <person name="Grynberg M."/>
            <person name="Gujja S."/>
            <person name="Heiman D.I."/>
            <person name="Henn M.R."/>
            <person name="Kodira C.D."/>
            <person name="Leon-Narvaez H."/>
            <person name="Longo L.V."/>
            <person name="Ma L.J."/>
            <person name="Malavazi I."/>
            <person name="Matsuo A.L."/>
            <person name="Morais F.V."/>
            <person name="Pereira M."/>
            <person name="Rodriguez-Brito S."/>
            <person name="Sakthikumar S."/>
            <person name="Salem-Izacc S.M."/>
            <person name="Sykes S.M."/>
            <person name="Teixeira M.M."/>
            <person name="Vallejo M.C."/>
            <person name="Walter M.E."/>
            <person name="Yandava C."/>
            <person name="Young S."/>
            <person name="Zeng Q."/>
            <person name="Zucker J."/>
            <person name="Felipe M.S."/>
            <person name="Goldman G.H."/>
            <person name="Haas B.J."/>
            <person name="McEwen J.G."/>
            <person name="Nino-Vega G."/>
            <person name="Puccia R."/>
            <person name="San-Blas G."/>
            <person name="Soares C.M."/>
            <person name="Birren B.W."/>
            <person name="Cuomo C.A."/>
        </authorList>
    </citation>
    <scope>NUCLEOTIDE SEQUENCE [LARGE SCALE GENOMIC DNA]</scope>
    <source>
        <strain evidence="3">ATCC MYA-826 / Pb01</strain>
    </source>
</reference>
<evidence type="ECO:0000313" key="3">
    <source>
        <dbReference type="Proteomes" id="UP000002059"/>
    </source>
</evidence>
<organism evidence="2 3">
    <name type="scientific">Paracoccidioides lutzii (strain ATCC MYA-826 / Pb01)</name>
    <name type="common">Paracoccidioides brasiliensis</name>
    <dbReference type="NCBI Taxonomy" id="502779"/>
    <lineage>
        <taxon>Eukaryota</taxon>
        <taxon>Fungi</taxon>
        <taxon>Dikarya</taxon>
        <taxon>Ascomycota</taxon>
        <taxon>Pezizomycotina</taxon>
        <taxon>Eurotiomycetes</taxon>
        <taxon>Eurotiomycetidae</taxon>
        <taxon>Onygenales</taxon>
        <taxon>Ajellomycetaceae</taxon>
        <taxon>Paracoccidioides</taxon>
    </lineage>
</organism>
<dbReference type="VEuPathDB" id="FungiDB:PAAG_11618"/>
<dbReference type="RefSeq" id="XP_015703144.1">
    <property type="nucleotide sequence ID" value="XM_015847235.1"/>
</dbReference>
<feature type="signal peptide" evidence="1">
    <location>
        <begin position="1"/>
        <end position="22"/>
    </location>
</feature>
<protein>
    <submittedName>
        <fullName evidence="2">Uncharacterized protein</fullName>
    </submittedName>
</protein>
<dbReference type="EMBL" id="KN293998">
    <property type="protein sequence ID" value="KGQ01635.1"/>
    <property type="molecule type" value="Genomic_DNA"/>
</dbReference>
<gene>
    <name evidence="2" type="ORF">PAAG_11618</name>
</gene>
<sequence>MPANLNLSLILLTAASTEVVLDLQIMCSLAAPQCTSLSHEHETPIAEQVSQSIMKRAALKLVDFDITSQFYVIPVSLPDFSARVPRLNLNLRWRPFIVIDSASCYSPRGNCSATNDSPALEWCPQLPSAAPGHQGINVKATESLTGSQRGK</sequence>